<dbReference type="SMART" id="SM00977">
    <property type="entry name" value="TilS_C"/>
    <property type="match status" value="1"/>
</dbReference>
<reference evidence="10" key="2">
    <citation type="submission" date="2023-01" db="EMBL/GenBank/DDBJ databases">
        <title>Draft genome sequence of Pseudoalteromonas tetraodonis strain NBRC 103034.</title>
        <authorList>
            <person name="Sun Q."/>
            <person name="Mori K."/>
        </authorList>
    </citation>
    <scope>NUCLEOTIDE SEQUENCE</scope>
    <source>
        <strain evidence="10">NBRC 103034</strain>
    </source>
</reference>
<organism evidence="10 11">
    <name type="scientific">Pseudoalteromonas tetraodonis GFC</name>
    <dbReference type="NCBI Taxonomy" id="1315271"/>
    <lineage>
        <taxon>Bacteria</taxon>
        <taxon>Pseudomonadati</taxon>
        <taxon>Pseudomonadota</taxon>
        <taxon>Gammaproteobacteria</taxon>
        <taxon>Alteromonadales</taxon>
        <taxon>Pseudoalteromonadaceae</taxon>
        <taxon>Pseudoalteromonas</taxon>
    </lineage>
</organism>
<keyword evidence="2 8" id="KW-0963">Cytoplasm</keyword>
<accession>A0AA37S126</accession>
<dbReference type="Pfam" id="PF01171">
    <property type="entry name" value="ATP_bind_3"/>
    <property type="match status" value="1"/>
</dbReference>
<evidence type="ECO:0000256" key="8">
    <source>
        <dbReference type="HAMAP-Rule" id="MF_01161"/>
    </source>
</evidence>
<dbReference type="GeneID" id="99694833"/>
<dbReference type="InterPro" id="IPR012796">
    <property type="entry name" value="Lysidine-tRNA-synth_C"/>
</dbReference>
<dbReference type="GO" id="GO:0005737">
    <property type="term" value="C:cytoplasm"/>
    <property type="evidence" value="ECO:0007669"/>
    <property type="project" value="UniProtKB-SubCell"/>
</dbReference>
<dbReference type="InterPro" id="IPR011063">
    <property type="entry name" value="TilS/TtcA_N"/>
</dbReference>
<dbReference type="RefSeq" id="WP_096038615.1">
    <property type="nucleotide sequence ID" value="NZ_BJXY01000031.1"/>
</dbReference>
<dbReference type="GO" id="GO:0005524">
    <property type="term" value="F:ATP binding"/>
    <property type="evidence" value="ECO:0007669"/>
    <property type="project" value="UniProtKB-UniRule"/>
</dbReference>
<reference evidence="10" key="1">
    <citation type="journal article" date="2014" name="Int. J. Syst. Evol. Microbiol.">
        <title>Complete genome sequence of Corynebacterium casei LMG S-19264T (=DSM 44701T), isolated from a smear-ripened cheese.</title>
        <authorList>
            <consortium name="US DOE Joint Genome Institute (JGI-PGF)"/>
            <person name="Walter F."/>
            <person name="Albersmeier A."/>
            <person name="Kalinowski J."/>
            <person name="Ruckert C."/>
        </authorList>
    </citation>
    <scope>NUCLEOTIDE SEQUENCE</scope>
    <source>
        <strain evidence="10">NBRC 103034</strain>
    </source>
</reference>
<dbReference type="NCBIfam" id="TIGR02432">
    <property type="entry name" value="lysidine_TilS_N"/>
    <property type="match status" value="1"/>
</dbReference>
<dbReference type="InterPro" id="IPR014729">
    <property type="entry name" value="Rossmann-like_a/b/a_fold"/>
</dbReference>
<evidence type="ECO:0000313" key="11">
    <source>
        <dbReference type="Proteomes" id="UP001161408"/>
    </source>
</evidence>
<feature type="binding site" evidence="8">
    <location>
        <begin position="30"/>
        <end position="35"/>
    </location>
    <ligand>
        <name>ATP</name>
        <dbReference type="ChEBI" id="CHEBI:30616"/>
    </ligand>
</feature>
<comment type="caution">
    <text evidence="10">The sequence shown here is derived from an EMBL/GenBank/DDBJ whole genome shotgun (WGS) entry which is preliminary data.</text>
</comment>
<evidence type="ECO:0000256" key="2">
    <source>
        <dbReference type="ARBA" id="ARBA00022490"/>
    </source>
</evidence>
<dbReference type="HAMAP" id="MF_01161">
    <property type="entry name" value="tRNA_Ile_lys_synt"/>
    <property type="match status" value="1"/>
</dbReference>
<keyword evidence="6 8" id="KW-0067">ATP-binding</keyword>
<dbReference type="Proteomes" id="UP001161408">
    <property type="component" value="Unassembled WGS sequence"/>
</dbReference>
<dbReference type="EC" id="6.3.4.19" evidence="8"/>
<sequence>MHKTPIYLQVKKSLNHYLENGQFTFTVALSGGVDSVVLLQVMHALKQQCPQLDLSAIYVNHGLSDNAHHWRQFCHARCEQLSIDFKAANVIIEPKSRTSIEAQAREARYQALDEHSPSDSVILLGQHLNDQVETFLLRLKRGSGLKGLGAMQQTRVLESGRECYRPLLGVKRSDIEAFAQQFNISHITDESNSNERFDRNFLRQQIVPKLAERFTGFEQCTARSIELLQQQQALLDEYTQQDLAQCINQHQALNIQNMAHYSAIRIANLLRAWLALFTHTMPSQKQLMQIMSQAIHAKADAQMVIELSDGQIRRHQGYLYFVQPTPLAVNIERVTNHELVLNDGQILQCLQGVGIRAPKLDEQVSVRFNCNSARIKPLKKPGSNSLKHWFKDAKVAPWLRAHIPLIFYNDELVQVVGYFVSDNHKDENGVIWEYKS</sequence>
<comment type="similarity">
    <text evidence="8">Belongs to the tRNA(Ile)-lysidine synthase family.</text>
</comment>
<evidence type="ECO:0000256" key="7">
    <source>
        <dbReference type="ARBA" id="ARBA00048539"/>
    </source>
</evidence>
<dbReference type="SUPFAM" id="SSF56037">
    <property type="entry name" value="PheT/TilS domain"/>
    <property type="match status" value="1"/>
</dbReference>
<name>A0AA37S126_9GAMM</name>
<keyword evidence="3 8" id="KW-0436">Ligase</keyword>
<comment type="catalytic activity">
    <reaction evidence="7 8">
        <text>cytidine(34) in tRNA(Ile2) + L-lysine + ATP = lysidine(34) in tRNA(Ile2) + AMP + diphosphate + H(+)</text>
        <dbReference type="Rhea" id="RHEA:43744"/>
        <dbReference type="Rhea" id="RHEA-COMP:10625"/>
        <dbReference type="Rhea" id="RHEA-COMP:10670"/>
        <dbReference type="ChEBI" id="CHEBI:15378"/>
        <dbReference type="ChEBI" id="CHEBI:30616"/>
        <dbReference type="ChEBI" id="CHEBI:32551"/>
        <dbReference type="ChEBI" id="CHEBI:33019"/>
        <dbReference type="ChEBI" id="CHEBI:82748"/>
        <dbReference type="ChEBI" id="CHEBI:83665"/>
        <dbReference type="ChEBI" id="CHEBI:456215"/>
        <dbReference type="EC" id="6.3.4.19"/>
    </reaction>
</comment>
<evidence type="ECO:0000256" key="3">
    <source>
        <dbReference type="ARBA" id="ARBA00022598"/>
    </source>
</evidence>
<keyword evidence="5 8" id="KW-0547">Nucleotide-binding</keyword>
<dbReference type="Gene3D" id="1.20.59.20">
    <property type="match status" value="1"/>
</dbReference>
<gene>
    <name evidence="8 10" type="primary">tilS</name>
    <name evidence="10" type="ORF">GCM10007914_03470</name>
</gene>
<evidence type="ECO:0000259" key="9">
    <source>
        <dbReference type="SMART" id="SM00977"/>
    </source>
</evidence>
<evidence type="ECO:0000256" key="1">
    <source>
        <dbReference type="ARBA" id="ARBA00004496"/>
    </source>
</evidence>
<dbReference type="PANTHER" id="PTHR43033:SF1">
    <property type="entry name" value="TRNA(ILE)-LYSIDINE SYNTHASE-RELATED"/>
    <property type="match status" value="1"/>
</dbReference>
<comment type="function">
    <text evidence="8">Ligates lysine onto the cytidine present at position 34 of the AUA codon-specific tRNA(Ile) that contains the anticodon CAU, in an ATP-dependent manner. Cytidine is converted to lysidine, thus changing the amino acid specificity of the tRNA from methionine to isoleucine.</text>
</comment>
<dbReference type="InterPro" id="IPR012094">
    <property type="entry name" value="tRNA_Ile_lys_synt"/>
</dbReference>
<comment type="subcellular location">
    <subcellularLocation>
        <location evidence="1 8">Cytoplasm</location>
    </subcellularLocation>
</comment>
<keyword evidence="4 8" id="KW-0819">tRNA processing</keyword>
<dbReference type="GO" id="GO:0032267">
    <property type="term" value="F:tRNA(Ile)-lysidine synthase activity"/>
    <property type="evidence" value="ECO:0007669"/>
    <property type="project" value="UniProtKB-EC"/>
</dbReference>
<dbReference type="NCBIfam" id="TIGR02433">
    <property type="entry name" value="lysidine_TilS_C"/>
    <property type="match status" value="1"/>
</dbReference>
<dbReference type="InterPro" id="IPR012795">
    <property type="entry name" value="tRNA_Ile_lys_synt_N"/>
</dbReference>
<dbReference type="Pfam" id="PF09179">
    <property type="entry name" value="TilS"/>
    <property type="match status" value="1"/>
</dbReference>
<dbReference type="Pfam" id="PF11734">
    <property type="entry name" value="TilS_C"/>
    <property type="match status" value="1"/>
</dbReference>
<dbReference type="AlphaFoldDB" id="A0AA37S126"/>
<feature type="domain" description="Lysidine-tRNA(Ile) synthetase C-terminal" evidence="9">
    <location>
        <begin position="364"/>
        <end position="432"/>
    </location>
</feature>
<proteinExistence type="inferred from homology"/>
<protein>
    <recommendedName>
        <fullName evidence="8">tRNA(Ile)-lysidine synthase</fullName>
        <ecNumber evidence="8">6.3.4.19</ecNumber>
    </recommendedName>
    <alternativeName>
        <fullName evidence="8">tRNA(Ile)-2-lysyl-cytidine synthase</fullName>
    </alternativeName>
    <alternativeName>
        <fullName evidence="8">tRNA(Ile)-lysidine synthetase</fullName>
    </alternativeName>
</protein>
<dbReference type="PANTHER" id="PTHR43033">
    <property type="entry name" value="TRNA(ILE)-LYSIDINE SYNTHASE-RELATED"/>
    <property type="match status" value="1"/>
</dbReference>
<keyword evidence="11" id="KW-1185">Reference proteome</keyword>
<dbReference type="SUPFAM" id="SSF52402">
    <property type="entry name" value="Adenine nucleotide alpha hydrolases-like"/>
    <property type="match status" value="1"/>
</dbReference>
<dbReference type="CDD" id="cd01992">
    <property type="entry name" value="TilS_N"/>
    <property type="match status" value="1"/>
</dbReference>
<evidence type="ECO:0000256" key="4">
    <source>
        <dbReference type="ARBA" id="ARBA00022694"/>
    </source>
</evidence>
<dbReference type="Gene3D" id="3.40.50.620">
    <property type="entry name" value="HUPs"/>
    <property type="match status" value="1"/>
</dbReference>
<dbReference type="EMBL" id="BSNE01000002">
    <property type="protein sequence ID" value="GLQ01466.1"/>
    <property type="molecule type" value="Genomic_DNA"/>
</dbReference>
<evidence type="ECO:0000256" key="6">
    <source>
        <dbReference type="ARBA" id="ARBA00022840"/>
    </source>
</evidence>
<dbReference type="GO" id="GO:0006400">
    <property type="term" value="P:tRNA modification"/>
    <property type="evidence" value="ECO:0007669"/>
    <property type="project" value="UniProtKB-UniRule"/>
</dbReference>
<evidence type="ECO:0000313" key="10">
    <source>
        <dbReference type="EMBL" id="GLQ01466.1"/>
    </source>
</evidence>
<dbReference type="InterPro" id="IPR015262">
    <property type="entry name" value="tRNA_Ile_lys_synt_subst-bd"/>
</dbReference>
<comment type="domain">
    <text evidence="8">The N-terminal region contains the highly conserved SGGXDS motif, predicted to be a P-loop motif involved in ATP binding.</text>
</comment>
<dbReference type="SUPFAM" id="SSF82829">
    <property type="entry name" value="MesJ substrate recognition domain-like"/>
    <property type="match status" value="1"/>
</dbReference>
<evidence type="ECO:0000256" key="5">
    <source>
        <dbReference type="ARBA" id="ARBA00022741"/>
    </source>
</evidence>